<organism evidence="1 2">
    <name type="scientific">Phytopseudomonas flavescens</name>
    <dbReference type="NCBI Taxonomy" id="29435"/>
    <lineage>
        <taxon>Bacteria</taxon>
        <taxon>Pseudomonadati</taxon>
        <taxon>Pseudomonadota</taxon>
        <taxon>Gammaproteobacteria</taxon>
        <taxon>Pseudomonadales</taxon>
        <taxon>Pseudomonadaceae</taxon>
        <taxon>Phytopseudomonas</taxon>
    </lineage>
</organism>
<reference evidence="1 2" key="1">
    <citation type="submission" date="2016-10" db="EMBL/GenBank/DDBJ databases">
        <authorList>
            <person name="de Groot N.N."/>
        </authorList>
    </citation>
    <scope>NUCLEOTIDE SEQUENCE [LARGE SCALE GENOMIC DNA]</scope>
    <source>
        <strain evidence="1 2">LMG 18387</strain>
    </source>
</reference>
<dbReference type="RefSeq" id="WP_084307628.1">
    <property type="nucleotide sequence ID" value="NZ_FNDG01000016.1"/>
</dbReference>
<proteinExistence type="predicted"/>
<sequence length="135" mass="14659">MELTVTVTAITLLAAAYLLSQPLRGITARCNRPMEEWLSSYQACGPVEQHEMADALVRQSMRLAANMGVQVSLDDLLANGREPTELIVTWRDQLPSVIPASSLPGTPASTIGTLLLIHQLQPSRFYQLLGQSSVG</sequence>
<evidence type="ECO:0000313" key="2">
    <source>
        <dbReference type="Proteomes" id="UP000198606"/>
    </source>
</evidence>
<accession>A0A1G8K8F1</accession>
<dbReference type="STRING" id="29435.SAMN05216588_11628"/>
<evidence type="ECO:0000313" key="1">
    <source>
        <dbReference type="EMBL" id="SDI39738.1"/>
    </source>
</evidence>
<dbReference type="AlphaFoldDB" id="A0A1G8K8F1"/>
<protein>
    <submittedName>
        <fullName evidence="1">Uncharacterized protein</fullName>
    </submittedName>
</protein>
<name>A0A1G8K8F1_9GAMM</name>
<dbReference type="Proteomes" id="UP000198606">
    <property type="component" value="Unassembled WGS sequence"/>
</dbReference>
<dbReference type="EMBL" id="FNDG01000016">
    <property type="protein sequence ID" value="SDI39738.1"/>
    <property type="molecule type" value="Genomic_DNA"/>
</dbReference>
<gene>
    <name evidence="1" type="ORF">SAMN05216588_11628</name>
</gene>